<gene>
    <name evidence="1" type="ORF">EV213_106195</name>
</gene>
<organism evidence="1 2">
    <name type="scientific">Aureibacillus halotolerans</name>
    <dbReference type="NCBI Taxonomy" id="1508390"/>
    <lineage>
        <taxon>Bacteria</taxon>
        <taxon>Bacillati</taxon>
        <taxon>Bacillota</taxon>
        <taxon>Bacilli</taxon>
        <taxon>Bacillales</taxon>
        <taxon>Bacillaceae</taxon>
        <taxon>Aureibacillus</taxon>
    </lineage>
</organism>
<protein>
    <submittedName>
        <fullName evidence="1">Uncharacterized protein</fullName>
    </submittedName>
</protein>
<sequence>MAAHERKTLFYVLSHPEQNMLFTHGMTFKDFHSHSLYPLSQLLLLASEGGQTDVNLHTLLPLINEDTLHLLHEQKEGGRLCWVDFDDIDSVNSLSDNELANLLFLGHKMSPVRSAFSPVLHNRFAFLTHYDGFLNKLYYKQSKDFTYFLSQFISAQVQKNSLKKLPIPGFRKQAVPSLPDSLAEHLFELSRDGLVIHFAEITSSRTQLSVPLWLAGRYTNMDEMRDTAVQKREASAYKATLVFQKKKREWAIERLDH</sequence>
<proteinExistence type="predicted"/>
<dbReference type="OrthoDB" id="8704087at2"/>
<evidence type="ECO:0000313" key="1">
    <source>
        <dbReference type="EMBL" id="TDQ40476.1"/>
    </source>
</evidence>
<dbReference type="EMBL" id="SNYJ01000006">
    <property type="protein sequence ID" value="TDQ40476.1"/>
    <property type="molecule type" value="Genomic_DNA"/>
</dbReference>
<dbReference type="RefSeq" id="WP_133580281.1">
    <property type="nucleotide sequence ID" value="NZ_SNYJ01000006.1"/>
</dbReference>
<name>A0A4R6U456_9BACI</name>
<dbReference type="AlphaFoldDB" id="A0A4R6U456"/>
<evidence type="ECO:0000313" key="2">
    <source>
        <dbReference type="Proteomes" id="UP000295632"/>
    </source>
</evidence>
<dbReference type="Proteomes" id="UP000295632">
    <property type="component" value="Unassembled WGS sequence"/>
</dbReference>
<comment type="caution">
    <text evidence="1">The sequence shown here is derived from an EMBL/GenBank/DDBJ whole genome shotgun (WGS) entry which is preliminary data.</text>
</comment>
<keyword evidence="2" id="KW-1185">Reference proteome</keyword>
<accession>A0A4R6U456</accession>
<reference evidence="1 2" key="1">
    <citation type="submission" date="2019-03" db="EMBL/GenBank/DDBJ databases">
        <title>Genomic Encyclopedia of Type Strains, Phase IV (KMG-IV): sequencing the most valuable type-strain genomes for metagenomic binning, comparative biology and taxonomic classification.</title>
        <authorList>
            <person name="Goeker M."/>
        </authorList>
    </citation>
    <scope>NUCLEOTIDE SEQUENCE [LARGE SCALE GENOMIC DNA]</scope>
    <source>
        <strain evidence="1 2">DSM 28697</strain>
    </source>
</reference>